<proteinExistence type="predicted"/>
<evidence type="ECO:0000259" key="1">
    <source>
        <dbReference type="Pfam" id="PF00188"/>
    </source>
</evidence>
<feature type="domain" description="SCP" evidence="1">
    <location>
        <begin position="64"/>
        <end position="179"/>
    </location>
</feature>
<accession>A0A399R067</accession>
<dbReference type="EMBL" id="QWGB01000005">
    <property type="protein sequence ID" value="RIJ23864.1"/>
    <property type="molecule type" value="Genomic_DNA"/>
</dbReference>
<protein>
    <submittedName>
        <fullName evidence="2">CAP domain-containing protein</fullName>
    </submittedName>
</protein>
<reference evidence="2 3" key="1">
    <citation type="submission" date="2018-08" db="EMBL/GenBank/DDBJ databases">
        <title>Henriciella mobilis sp. nov., isolated from seawater.</title>
        <authorList>
            <person name="Cheng H."/>
            <person name="Wu Y.-H."/>
            <person name="Xu X.-W."/>
            <person name="Guo L.-L."/>
        </authorList>
    </citation>
    <scope>NUCLEOTIDE SEQUENCE [LARGE SCALE GENOMIC DNA]</scope>
    <source>
        <strain evidence="2 3">CCUG66934</strain>
    </source>
</reference>
<keyword evidence="3" id="KW-1185">Reference proteome</keyword>
<dbReference type="Gene3D" id="3.40.33.10">
    <property type="entry name" value="CAP"/>
    <property type="match status" value="1"/>
</dbReference>
<evidence type="ECO:0000313" key="3">
    <source>
        <dbReference type="Proteomes" id="UP000265431"/>
    </source>
</evidence>
<evidence type="ECO:0000313" key="2">
    <source>
        <dbReference type="EMBL" id="RIJ23864.1"/>
    </source>
</evidence>
<dbReference type="RefSeq" id="WP_119379053.1">
    <property type="nucleotide sequence ID" value="NZ_QWGB01000005.1"/>
</dbReference>
<dbReference type="AlphaFoldDB" id="A0A399R067"/>
<dbReference type="InterPro" id="IPR014044">
    <property type="entry name" value="CAP_dom"/>
</dbReference>
<dbReference type="InterPro" id="IPR035940">
    <property type="entry name" value="CAP_sf"/>
</dbReference>
<dbReference type="SUPFAM" id="SSF55797">
    <property type="entry name" value="PR-1-like"/>
    <property type="match status" value="1"/>
</dbReference>
<sequence length="286" mass="32315">MRGIIVLLTIFVGVFASQARAECRISFSERARDLPTYVQNGQACLQTIPSGFTFDEELEARFAERINQTRREHGLPTLVYRTELRNAARWHSLDMAANDFFNHQGLDKTMPKDRINALDRTLLTSLLLENIASITGNFDWDTVVDRLHTGLMNSPSHRDAILRDGITHFAMGVVTTERGVWLTELFVREDGTFDRPVPLRFEAGTIIRQPATLRRWAMSGLAMMYGNDADAFDLKEEGWAMGRIPAQIRGKIDLTVRGEKAGPQPNQTVYIHFHGPTVEVQPSRSS</sequence>
<comment type="caution">
    <text evidence="2">The sequence shown here is derived from an EMBL/GenBank/DDBJ whole genome shotgun (WGS) entry which is preliminary data.</text>
</comment>
<dbReference type="OrthoDB" id="419320at2"/>
<dbReference type="PANTHER" id="PTHR31157:SF1">
    <property type="entry name" value="SCP DOMAIN-CONTAINING PROTEIN"/>
    <property type="match status" value="1"/>
</dbReference>
<dbReference type="PANTHER" id="PTHR31157">
    <property type="entry name" value="SCP DOMAIN-CONTAINING PROTEIN"/>
    <property type="match status" value="1"/>
</dbReference>
<dbReference type="Proteomes" id="UP000265431">
    <property type="component" value="Unassembled WGS sequence"/>
</dbReference>
<dbReference type="Pfam" id="PF00188">
    <property type="entry name" value="CAP"/>
    <property type="match status" value="1"/>
</dbReference>
<gene>
    <name evidence="2" type="ORF">D1224_06315</name>
</gene>
<name>A0A399R067_9PROT</name>
<organism evidence="2 3">
    <name type="scientific">Henriciella barbarensis</name>
    <dbReference type="NCBI Taxonomy" id="86342"/>
    <lineage>
        <taxon>Bacteria</taxon>
        <taxon>Pseudomonadati</taxon>
        <taxon>Pseudomonadota</taxon>
        <taxon>Alphaproteobacteria</taxon>
        <taxon>Hyphomonadales</taxon>
        <taxon>Hyphomonadaceae</taxon>
        <taxon>Henriciella</taxon>
    </lineage>
</organism>
<dbReference type="CDD" id="cd05379">
    <property type="entry name" value="CAP_bacterial"/>
    <property type="match status" value="1"/>
</dbReference>